<dbReference type="PANTHER" id="PTHR19848:SF0">
    <property type="entry name" value="NOTCHLESS PROTEIN HOMOLOG 1"/>
    <property type="match status" value="1"/>
</dbReference>
<keyword evidence="2" id="KW-0677">Repeat</keyword>
<gene>
    <name evidence="4" type="ORF">KDAU_60210</name>
</gene>
<evidence type="ECO:0000256" key="2">
    <source>
        <dbReference type="ARBA" id="ARBA00022737"/>
    </source>
</evidence>
<name>A0A401ZPC7_9CHLR</name>
<proteinExistence type="predicted"/>
<comment type="caution">
    <text evidence="4">The sequence shown here is derived from an EMBL/GenBank/DDBJ whole genome shotgun (WGS) entry which is preliminary data.</text>
</comment>
<dbReference type="PANTHER" id="PTHR19848">
    <property type="entry name" value="WD40 REPEAT PROTEIN"/>
    <property type="match status" value="1"/>
</dbReference>
<feature type="repeat" description="WD" evidence="3">
    <location>
        <begin position="229"/>
        <end position="262"/>
    </location>
</feature>
<reference evidence="5" key="1">
    <citation type="submission" date="2018-12" db="EMBL/GenBank/DDBJ databases">
        <title>Tengunoibacter tsumagoiensis gen. nov., sp. nov., Dictyobacter kobayashii sp. nov., D. alpinus sp. nov., and D. joshuensis sp. nov. and description of Dictyobacteraceae fam. nov. within the order Ktedonobacterales isolated from Tengu-no-mugimeshi.</title>
        <authorList>
            <person name="Wang C.M."/>
            <person name="Zheng Y."/>
            <person name="Sakai Y."/>
            <person name="Toyoda A."/>
            <person name="Minakuchi Y."/>
            <person name="Abe K."/>
            <person name="Yokota A."/>
            <person name="Yabe S."/>
        </authorList>
    </citation>
    <scope>NUCLEOTIDE SEQUENCE [LARGE SCALE GENOMIC DNA]</scope>
    <source>
        <strain evidence="5">S-27</strain>
    </source>
</reference>
<dbReference type="SUPFAM" id="SSF50978">
    <property type="entry name" value="WD40 repeat-like"/>
    <property type="match status" value="1"/>
</dbReference>
<sequence length="262" mass="27718">MLDCSPDGRYVVTAGGIEVGDASSSAAGLPQTFSEVVIWDATSGTRLVTYNGMSYINAVAWSPDGTRIALAGSDADGATIHVCDALAGRLLLAYRQHVASRLAWSPDSRQIISSIDSIIGGVFTRTTRIWDSVTGRDAVVLNNSANALSWSPDGSLIACGDAEVITLRDARTGTATTSYKTNGDRAPILGVAWSPDGRFIACVGGSPQFPDPKGFVQIREQVTGQITSFHGHKVTVAALAWSPDSSRLASSSYDETIRIWHI</sequence>
<evidence type="ECO:0000313" key="4">
    <source>
        <dbReference type="EMBL" id="GCE08692.1"/>
    </source>
</evidence>
<keyword evidence="1 3" id="KW-0853">WD repeat</keyword>
<dbReference type="Proteomes" id="UP000287224">
    <property type="component" value="Unassembled WGS sequence"/>
</dbReference>
<evidence type="ECO:0000256" key="1">
    <source>
        <dbReference type="ARBA" id="ARBA00022574"/>
    </source>
</evidence>
<accession>A0A401ZPC7</accession>
<organism evidence="4 5">
    <name type="scientific">Dictyobacter aurantiacus</name>
    <dbReference type="NCBI Taxonomy" id="1936993"/>
    <lineage>
        <taxon>Bacteria</taxon>
        <taxon>Bacillati</taxon>
        <taxon>Chloroflexota</taxon>
        <taxon>Ktedonobacteria</taxon>
        <taxon>Ktedonobacterales</taxon>
        <taxon>Dictyobacteraceae</taxon>
        <taxon>Dictyobacter</taxon>
    </lineage>
</organism>
<dbReference type="SMART" id="SM00320">
    <property type="entry name" value="WD40"/>
    <property type="match status" value="5"/>
</dbReference>
<dbReference type="Gene3D" id="2.130.10.10">
    <property type="entry name" value="YVTN repeat-like/Quinoprotein amine dehydrogenase"/>
    <property type="match status" value="3"/>
</dbReference>
<protein>
    <submittedName>
        <fullName evidence="4">Uncharacterized protein</fullName>
    </submittedName>
</protein>
<dbReference type="InterPro" id="IPR001680">
    <property type="entry name" value="WD40_rpt"/>
</dbReference>
<dbReference type="InterPro" id="IPR036322">
    <property type="entry name" value="WD40_repeat_dom_sf"/>
</dbReference>
<evidence type="ECO:0000313" key="5">
    <source>
        <dbReference type="Proteomes" id="UP000287224"/>
    </source>
</evidence>
<dbReference type="Pfam" id="PF00400">
    <property type="entry name" value="WD40"/>
    <property type="match status" value="4"/>
</dbReference>
<dbReference type="GO" id="GO:0000027">
    <property type="term" value="P:ribosomal large subunit assembly"/>
    <property type="evidence" value="ECO:0007669"/>
    <property type="project" value="TreeGrafter"/>
</dbReference>
<dbReference type="PROSITE" id="PS50294">
    <property type="entry name" value="WD_REPEATS_REGION"/>
    <property type="match status" value="1"/>
</dbReference>
<dbReference type="EMBL" id="BIFQ01000002">
    <property type="protein sequence ID" value="GCE08692.1"/>
    <property type="molecule type" value="Genomic_DNA"/>
</dbReference>
<dbReference type="PROSITE" id="PS50082">
    <property type="entry name" value="WD_REPEATS_2"/>
    <property type="match status" value="1"/>
</dbReference>
<evidence type="ECO:0000256" key="3">
    <source>
        <dbReference type="PROSITE-ProRule" id="PRU00221"/>
    </source>
</evidence>
<dbReference type="AlphaFoldDB" id="A0A401ZPC7"/>
<keyword evidence="5" id="KW-1185">Reference proteome</keyword>
<dbReference type="InterPro" id="IPR015943">
    <property type="entry name" value="WD40/YVTN_repeat-like_dom_sf"/>
</dbReference>